<protein>
    <submittedName>
        <fullName evidence="2">Uncharacterized protein</fullName>
    </submittedName>
</protein>
<dbReference type="Proteomes" id="UP001215151">
    <property type="component" value="Unassembled WGS sequence"/>
</dbReference>
<evidence type="ECO:0000313" key="2">
    <source>
        <dbReference type="EMBL" id="KAJ8469047.1"/>
    </source>
</evidence>
<keyword evidence="3" id="KW-1185">Reference proteome</keyword>
<gene>
    <name evidence="2" type="ORF">ONZ51_g9257</name>
</gene>
<comment type="caution">
    <text evidence="2">The sequence shown here is derived from an EMBL/GenBank/DDBJ whole genome shotgun (WGS) entry which is preliminary data.</text>
</comment>
<accession>A0AAD7TP81</accession>
<dbReference type="AlphaFoldDB" id="A0AAD7TP81"/>
<proteinExistence type="predicted"/>
<sequence>MLHRGLEVWIAYTNGERIPEYEVQVDAEDKRKMTCTIPSDAGKASRSTSAAHASLADLGEHRVGISTRVDGVRVGSNACSPGQKGKRVGVRTVSADTYQMFQFATVFTMGSYHIPPSLSLPPSPSACLPRHRARFDRCLIPPDTEGEAFLGARPAAHRRPEKLGTIQLRVHHVQPVLGPSLPFRPHAVNLGGVVASAPDDDKDKTEKFATFDRHCVRLGKGLKRAKAQVDIPQASALDKNAGPFATFVFRLVLTVCLFPSAALQADGIMPLSEAKNLADEDSSDDDEDEYDEVDNVNNSSRSRFAKYNFAALAKACLRRAKRGSTDARQSWSGSERY</sequence>
<organism evidence="2 3">
    <name type="scientific">Trametes cubensis</name>
    <dbReference type="NCBI Taxonomy" id="1111947"/>
    <lineage>
        <taxon>Eukaryota</taxon>
        <taxon>Fungi</taxon>
        <taxon>Dikarya</taxon>
        <taxon>Basidiomycota</taxon>
        <taxon>Agaricomycotina</taxon>
        <taxon>Agaricomycetes</taxon>
        <taxon>Polyporales</taxon>
        <taxon>Polyporaceae</taxon>
        <taxon>Trametes</taxon>
    </lineage>
</organism>
<feature type="compositionally biased region" description="Acidic residues" evidence="1">
    <location>
        <begin position="279"/>
        <end position="294"/>
    </location>
</feature>
<name>A0AAD7TP81_9APHY</name>
<feature type="region of interest" description="Disordered" evidence="1">
    <location>
        <begin position="276"/>
        <end position="297"/>
    </location>
</feature>
<evidence type="ECO:0000313" key="3">
    <source>
        <dbReference type="Proteomes" id="UP001215151"/>
    </source>
</evidence>
<dbReference type="EMBL" id="JAPEVG010000308">
    <property type="protein sequence ID" value="KAJ8469047.1"/>
    <property type="molecule type" value="Genomic_DNA"/>
</dbReference>
<evidence type="ECO:0000256" key="1">
    <source>
        <dbReference type="SAM" id="MobiDB-lite"/>
    </source>
</evidence>
<reference evidence="2" key="1">
    <citation type="submission" date="2022-11" db="EMBL/GenBank/DDBJ databases">
        <title>Genome Sequence of Cubamyces cubensis.</title>
        <authorList>
            <person name="Buettner E."/>
        </authorList>
    </citation>
    <scope>NUCLEOTIDE SEQUENCE</scope>
    <source>
        <strain evidence="2">MPL-01</strain>
    </source>
</reference>